<dbReference type="Proteomes" id="UP000515159">
    <property type="component" value="Chromosome 3"/>
</dbReference>
<comment type="similarity">
    <text evidence="1 6">Belongs to the serpin family.</text>
</comment>
<dbReference type="FunCoup" id="A0A6P8Q8U7">
    <property type="interactions" value="298"/>
</dbReference>
<dbReference type="SMART" id="SM00093">
    <property type="entry name" value="SERPIN"/>
    <property type="match status" value="1"/>
</dbReference>
<keyword evidence="4" id="KW-0722">Serine protease inhibitor</keyword>
<evidence type="ECO:0000256" key="7">
    <source>
        <dbReference type="SAM" id="SignalP"/>
    </source>
</evidence>
<feature type="domain" description="Serpin" evidence="8">
    <location>
        <begin position="44"/>
        <end position="400"/>
    </location>
</feature>
<evidence type="ECO:0000313" key="9">
    <source>
        <dbReference type="Proteomes" id="UP000515159"/>
    </source>
</evidence>
<dbReference type="InterPro" id="IPR023795">
    <property type="entry name" value="Serpin_CS"/>
</dbReference>
<dbReference type="InterPro" id="IPR042185">
    <property type="entry name" value="Serpin_sf_2"/>
</dbReference>
<dbReference type="PROSITE" id="PS00284">
    <property type="entry name" value="SERPIN"/>
    <property type="match status" value="1"/>
</dbReference>
<dbReference type="Gene3D" id="3.30.497.10">
    <property type="entry name" value="Antithrombin, subunit I, domain 2"/>
    <property type="match status" value="1"/>
</dbReference>
<organism evidence="9 10">
    <name type="scientific">Geotrypetes seraphini</name>
    <name type="common">Gaboon caecilian</name>
    <name type="synonym">Caecilia seraphini</name>
    <dbReference type="NCBI Taxonomy" id="260995"/>
    <lineage>
        <taxon>Eukaryota</taxon>
        <taxon>Metazoa</taxon>
        <taxon>Chordata</taxon>
        <taxon>Craniata</taxon>
        <taxon>Vertebrata</taxon>
        <taxon>Euteleostomi</taxon>
        <taxon>Amphibia</taxon>
        <taxon>Gymnophiona</taxon>
        <taxon>Geotrypetes</taxon>
    </lineage>
</organism>
<dbReference type="InterPro" id="IPR000215">
    <property type="entry name" value="Serpin_fam"/>
</dbReference>
<accession>A0A6P8Q8U7</accession>
<sequence>MRFALCLCILVLYAGVQGDHHKGDYDHKNVTCHQIACVSAEFTFKLYQHVASDKGSSNIFISPVNIATAFAMLSLGAKAHTNIEIVETLGFNRTLLTDEEMHKSFQHLIQKLNEPNRDLQLDTGNAVFVARDLKILPKFMEDVHNYYESEAFTTDFSNTAKAIKQINDYVEKKTHGNIVDVMKKIDPRNVLVLVSYIYFQGTWEKFFDRNLTRDDDFNVDENTVVRVPMMVRSGMYEIYTDAELHCTVVRLPYKGNALAFLILPDEGKLKQVEDALAEATIRKWESKLRRTSVELHVPKFSLSTKLDLKETFMKMGMTKVFSDEADLSGITGLPNLKVSEAVHKAVINVDEAGTTAAVVTINEIMPMSLPYLIKFNSPFLMLVCYPNTKSNLFIARIANPTA</sequence>
<dbReference type="PANTHER" id="PTHR11461">
    <property type="entry name" value="SERINE PROTEASE INHIBITOR, SERPIN"/>
    <property type="match status" value="1"/>
</dbReference>
<dbReference type="FunFam" id="2.30.39.10:FF:000003">
    <property type="entry name" value="alpha-1-antitrypsin isoform X1"/>
    <property type="match status" value="1"/>
</dbReference>
<evidence type="ECO:0000256" key="3">
    <source>
        <dbReference type="ARBA" id="ARBA00022729"/>
    </source>
</evidence>
<dbReference type="InterPro" id="IPR036186">
    <property type="entry name" value="Serpin_sf"/>
</dbReference>
<dbReference type="KEGG" id="gsh:117356643"/>
<dbReference type="InterPro" id="IPR042178">
    <property type="entry name" value="Serpin_sf_1"/>
</dbReference>
<evidence type="ECO:0000259" key="8">
    <source>
        <dbReference type="SMART" id="SM00093"/>
    </source>
</evidence>
<dbReference type="AlphaFoldDB" id="A0A6P8Q8U7"/>
<dbReference type="Pfam" id="PF00079">
    <property type="entry name" value="Serpin"/>
    <property type="match status" value="1"/>
</dbReference>
<evidence type="ECO:0000256" key="2">
    <source>
        <dbReference type="ARBA" id="ARBA00022690"/>
    </source>
</evidence>
<keyword evidence="3 7" id="KW-0732">Signal</keyword>
<dbReference type="InterPro" id="IPR023796">
    <property type="entry name" value="Serpin_dom"/>
</dbReference>
<dbReference type="PANTHER" id="PTHR11461:SF165">
    <property type="entry name" value="ALPHA-1-ANTITRYPSIN"/>
    <property type="match status" value="1"/>
</dbReference>
<evidence type="ECO:0000256" key="5">
    <source>
        <dbReference type="ARBA" id="ARBA00023180"/>
    </source>
</evidence>
<dbReference type="Gene3D" id="2.30.39.10">
    <property type="entry name" value="Alpha-1-antitrypsin, domain 1"/>
    <property type="match status" value="1"/>
</dbReference>
<dbReference type="SUPFAM" id="SSF56574">
    <property type="entry name" value="Serpins"/>
    <property type="match status" value="1"/>
</dbReference>
<gene>
    <name evidence="10" type="primary">LOC117356643</name>
</gene>
<keyword evidence="5" id="KW-0325">Glycoprotein</keyword>
<dbReference type="GO" id="GO:0004867">
    <property type="term" value="F:serine-type endopeptidase inhibitor activity"/>
    <property type="evidence" value="ECO:0007669"/>
    <property type="project" value="UniProtKB-KW"/>
</dbReference>
<dbReference type="RefSeq" id="XP_033792035.1">
    <property type="nucleotide sequence ID" value="XM_033936144.1"/>
</dbReference>
<evidence type="ECO:0000313" key="10">
    <source>
        <dbReference type="RefSeq" id="XP_033792035.1"/>
    </source>
</evidence>
<evidence type="ECO:0000256" key="6">
    <source>
        <dbReference type="RuleBase" id="RU000411"/>
    </source>
</evidence>
<dbReference type="GeneID" id="117356643"/>
<dbReference type="GO" id="GO:0005615">
    <property type="term" value="C:extracellular space"/>
    <property type="evidence" value="ECO:0007669"/>
    <property type="project" value="InterPro"/>
</dbReference>
<feature type="chain" id="PRO_5028460354" evidence="7">
    <location>
        <begin position="19"/>
        <end position="402"/>
    </location>
</feature>
<feature type="signal peptide" evidence="7">
    <location>
        <begin position="1"/>
        <end position="18"/>
    </location>
</feature>
<evidence type="ECO:0000256" key="4">
    <source>
        <dbReference type="ARBA" id="ARBA00022900"/>
    </source>
</evidence>
<proteinExistence type="inferred from homology"/>
<dbReference type="Gene3D" id="2.10.310.10">
    <property type="entry name" value="Serpins superfamily"/>
    <property type="match status" value="1"/>
</dbReference>
<dbReference type="FunFam" id="3.30.497.10:FF:000001">
    <property type="entry name" value="Serine protease inhibitor"/>
    <property type="match status" value="1"/>
</dbReference>
<protein>
    <submittedName>
        <fullName evidence="10">Alpha-1-antiproteinase-like</fullName>
    </submittedName>
</protein>
<keyword evidence="9" id="KW-1185">Reference proteome</keyword>
<name>A0A6P8Q8U7_GEOSA</name>
<keyword evidence="2" id="KW-0646">Protease inhibitor</keyword>
<dbReference type="OrthoDB" id="671595at2759"/>
<dbReference type="InParanoid" id="A0A6P8Q8U7"/>
<evidence type="ECO:0000256" key="1">
    <source>
        <dbReference type="ARBA" id="ARBA00009500"/>
    </source>
</evidence>
<reference evidence="10" key="1">
    <citation type="submission" date="2025-08" db="UniProtKB">
        <authorList>
            <consortium name="RefSeq"/>
        </authorList>
    </citation>
    <scope>IDENTIFICATION</scope>
</reference>